<keyword evidence="2" id="KW-1185">Reference proteome</keyword>
<dbReference type="EMBL" id="AP024238">
    <property type="protein sequence ID" value="BCO26130.1"/>
    <property type="molecule type" value="Genomic_DNA"/>
</dbReference>
<name>A0ABN6D2C2_9BURK</name>
<reference evidence="1 2" key="1">
    <citation type="journal article" date="2021" name="Microbiol. Spectr.">
        <title>A Single Bacterium Capable of Oxidation and Reduction of Iron at Circumneutral pH.</title>
        <authorList>
            <person name="Kato S."/>
            <person name="Ohkuma M."/>
        </authorList>
    </citation>
    <scope>NUCLEOTIDE SEQUENCE [LARGE SCALE GENOMIC DNA]</scope>
    <source>
        <strain evidence="1 2">MIZ03</strain>
    </source>
</reference>
<evidence type="ECO:0000313" key="1">
    <source>
        <dbReference type="EMBL" id="BCO26130.1"/>
    </source>
</evidence>
<proteinExistence type="predicted"/>
<sequence>MHTERLDDASEVDFLMANISLGTDTQQQDAAARRLLRAGQL</sequence>
<evidence type="ECO:0000313" key="2">
    <source>
        <dbReference type="Proteomes" id="UP000824366"/>
    </source>
</evidence>
<dbReference type="Proteomes" id="UP000824366">
    <property type="component" value="Chromosome"/>
</dbReference>
<protein>
    <submittedName>
        <fullName evidence="1">Uncharacterized protein</fullName>
    </submittedName>
</protein>
<organism evidence="1 2">
    <name type="scientific">Rhodoferax lithotrophicus</name>
    <dbReference type="NCBI Taxonomy" id="2798804"/>
    <lineage>
        <taxon>Bacteria</taxon>
        <taxon>Pseudomonadati</taxon>
        <taxon>Pseudomonadota</taxon>
        <taxon>Betaproteobacteria</taxon>
        <taxon>Burkholderiales</taxon>
        <taxon>Comamonadaceae</taxon>
        <taxon>Rhodoferax</taxon>
    </lineage>
</organism>
<gene>
    <name evidence="1" type="ORF">MIZ03_1010</name>
</gene>
<accession>A0ABN6D2C2</accession>